<sequence length="81" mass="9168">GSPSQQEEQHIEGQMHPPQEHMEPNNTVATTIQNEASQMEEDPKDEPTLTKEEVPNHLEMEIVSESEKEDEKTPIYTPLGS</sequence>
<feature type="compositionally biased region" description="Basic and acidic residues" evidence="1">
    <location>
        <begin position="7"/>
        <end position="23"/>
    </location>
</feature>
<gene>
    <name evidence="2" type="ORF">AMORRO_LOCUS16789</name>
</gene>
<evidence type="ECO:0000313" key="2">
    <source>
        <dbReference type="EMBL" id="CAG8774247.1"/>
    </source>
</evidence>
<feature type="region of interest" description="Disordered" evidence="1">
    <location>
        <begin position="1"/>
        <end position="81"/>
    </location>
</feature>
<feature type="compositionally biased region" description="Polar residues" evidence="1">
    <location>
        <begin position="24"/>
        <end position="37"/>
    </location>
</feature>
<evidence type="ECO:0000256" key="1">
    <source>
        <dbReference type="SAM" id="MobiDB-lite"/>
    </source>
</evidence>
<protein>
    <submittedName>
        <fullName evidence="2">8524_t:CDS:1</fullName>
    </submittedName>
</protein>
<proteinExistence type="predicted"/>
<comment type="caution">
    <text evidence="2">The sequence shown here is derived from an EMBL/GenBank/DDBJ whole genome shotgun (WGS) entry which is preliminary data.</text>
</comment>
<keyword evidence="3" id="KW-1185">Reference proteome</keyword>
<feature type="non-terminal residue" evidence="2">
    <location>
        <position position="81"/>
    </location>
</feature>
<dbReference type="EMBL" id="CAJVPV010048382">
    <property type="protein sequence ID" value="CAG8774247.1"/>
    <property type="molecule type" value="Genomic_DNA"/>
</dbReference>
<name>A0A9N9JCG2_9GLOM</name>
<organism evidence="2 3">
    <name type="scientific">Acaulospora morrowiae</name>
    <dbReference type="NCBI Taxonomy" id="94023"/>
    <lineage>
        <taxon>Eukaryota</taxon>
        <taxon>Fungi</taxon>
        <taxon>Fungi incertae sedis</taxon>
        <taxon>Mucoromycota</taxon>
        <taxon>Glomeromycotina</taxon>
        <taxon>Glomeromycetes</taxon>
        <taxon>Diversisporales</taxon>
        <taxon>Acaulosporaceae</taxon>
        <taxon>Acaulospora</taxon>
    </lineage>
</organism>
<evidence type="ECO:0000313" key="3">
    <source>
        <dbReference type="Proteomes" id="UP000789342"/>
    </source>
</evidence>
<feature type="compositionally biased region" description="Basic and acidic residues" evidence="1">
    <location>
        <begin position="45"/>
        <end position="73"/>
    </location>
</feature>
<dbReference type="AlphaFoldDB" id="A0A9N9JCG2"/>
<dbReference type="Proteomes" id="UP000789342">
    <property type="component" value="Unassembled WGS sequence"/>
</dbReference>
<accession>A0A9N9JCG2</accession>
<reference evidence="2" key="1">
    <citation type="submission" date="2021-06" db="EMBL/GenBank/DDBJ databases">
        <authorList>
            <person name="Kallberg Y."/>
            <person name="Tangrot J."/>
            <person name="Rosling A."/>
        </authorList>
    </citation>
    <scope>NUCLEOTIDE SEQUENCE</scope>
    <source>
        <strain evidence="2">CL551</strain>
    </source>
</reference>
<feature type="non-terminal residue" evidence="2">
    <location>
        <position position="1"/>
    </location>
</feature>